<reference evidence="14 15" key="1">
    <citation type="journal article" date="2014" name="Int. J. Syst. Evol. Microbiol.">
        <title>Ramlibacter solisilvae sp. nov., isolated from forest soil, and emended description of the genus Ramlibacter.</title>
        <authorList>
            <person name="Lee H.J."/>
            <person name="Lee S.H."/>
            <person name="Lee S.S."/>
            <person name="Lee J.S."/>
            <person name="Kim Y."/>
            <person name="Kim S.C."/>
            <person name="Jeon C.O."/>
        </authorList>
    </citation>
    <scope>NUCLEOTIDE SEQUENCE [LARGE SCALE GENOMIC DNA]</scope>
    <source>
        <strain evidence="14 15">5-10</strain>
    </source>
</reference>
<accession>A0A127JS24</accession>
<dbReference type="InterPro" id="IPR004565">
    <property type="entry name" value="OM_lipoprot_LolB"/>
</dbReference>
<dbReference type="RefSeq" id="WP_061497678.1">
    <property type="nucleotide sequence ID" value="NZ_CP010951.1"/>
</dbReference>
<dbReference type="Gene3D" id="2.50.20.10">
    <property type="entry name" value="Lipoprotein localisation LolA/LolB/LppX"/>
    <property type="match status" value="1"/>
</dbReference>
<dbReference type="GO" id="GO:0009279">
    <property type="term" value="C:cell outer membrane"/>
    <property type="evidence" value="ECO:0007669"/>
    <property type="project" value="UniProtKB-SubCell"/>
</dbReference>
<feature type="signal peptide" evidence="13">
    <location>
        <begin position="1"/>
        <end position="25"/>
    </location>
</feature>
<feature type="chain" id="PRO_5007449679" description="Outer-membrane lipoprotein LolB" evidence="13">
    <location>
        <begin position="26"/>
        <end position="164"/>
    </location>
</feature>
<keyword evidence="9" id="KW-0564">Palmitate</keyword>
<keyword evidence="12" id="KW-0449">Lipoprotein</keyword>
<evidence type="ECO:0000256" key="12">
    <source>
        <dbReference type="ARBA" id="ARBA00023288"/>
    </source>
</evidence>
<dbReference type="Proteomes" id="UP000070433">
    <property type="component" value="Chromosome"/>
</dbReference>
<dbReference type="InterPro" id="IPR029046">
    <property type="entry name" value="LolA/LolB/LppX"/>
</dbReference>
<evidence type="ECO:0000313" key="15">
    <source>
        <dbReference type="Proteomes" id="UP000070433"/>
    </source>
</evidence>
<sequence>MMGSRRWAGACLAALVLALAGCASAPKPPADAVSGPWSGRLALQVQDRPSESFSAGFELKGSALAGELQLFSPIGGTLAVLDWQPGRARLQANSRTREFASVDALMTELSGAAIPVRALFDWLRGIATPVAGWQADLSQLAHGRIAAKRLDPLPEADLRVVLER</sequence>
<dbReference type="GO" id="GO:0015031">
    <property type="term" value="P:protein transport"/>
    <property type="evidence" value="ECO:0007669"/>
    <property type="project" value="UniProtKB-KW"/>
</dbReference>
<protein>
    <recommendedName>
        <fullName evidence="4">Outer-membrane lipoprotein LolB</fullName>
    </recommendedName>
</protein>
<evidence type="ECO:0000256" key="9">
    <source>
        <dbReference type="ARBA" id="ARBA00023139"/>
    </source>
</evidence>
<organism evidence="14 15">
    <name type="scientific">Ramlibacter tataouinensis</name>
    <dbReference type="NCBI Taxonomy" id="94132"/>
    <lineage>
        <taxon>Bacteria</taxon>
        <taxon>Pseudomonadati</taxon>
        <taxon>Pseudomonadota</taxon>
        <taxon>Betaproteobacteria</taxon>
        <taxon>Burkholderiales</taxon>
        <taxon>Comamonadaceae</taxon>
        <taxon>Ramlibacter</taxon>
    </lineage>
</organism>
<dbReference type="EMBL" id="CP010951">
    <property type="protein sequence ID" value="AMO22757.1"/>
    <property type="molecule type" value="Genomic_DNA"/>
</dbReference>
<evidence type="ECO:0000256" key="10">
    <source>
        <dbReference type="ARBA" id="ARBA00023186"/>
    </source>
</evidence>
<gene>
    <name evidence="14" type="ORF">UC35_07515</name>
</gene>
<dbReference type="PROSITE" id="PS51257">
    <property type="entry name" value="PROKAR_LIPOPROTEIN"/>
    <property type="match status" value="1"/>
</dbReference>
<keyword evidence="11" id="KW-0998">Cell outer membrane</keyword>
<keyword evidence="15" id="KW-1185">Reference proteome</keyword>
<keyword evidence="10" id="KW-0143">Chaperone</keyword>
<evidence type="ECO:0000256" key="13">
    <source>
        <dbReference type="SAM" id="SignalP"/>
    </source>
</evidence>
<dbReference type="AlphaFoldDB" id="A0A127JS24"/>
<keyword evidence="6 13" id="KW-0732">Signal</keyword>
<evidence type="ECO:0000256" key="2">
    <source>
        <dbReference type="ARBA" id="ARBA00009696"/>
    </source>
</evidence>
<evidence type="ECO:0000313" key="14">
    <source>
        <dbReference type="EMBL" id="AMO22757.1"/>
    </source>
</evidence>
<evidence type="ECO:0000256" key="5">
    <source>
        <dbReference type="ARBA" id="ARBA00022448"/>
    </source>
</evidence>
<proteinExistence type="inferred from homology"/>
<evidence type="ECO:0000256" key="6">
    <source>
        <dbReference type="ARBA" id="ARBA00022729"/>
    </source>
</evidence>
<dbReference type="OrthoDB" id="5296388at2"/>
<evidence type="ECO:0000256" key="4">
    <source>
        <dbReference type="ARBA" id="ARBA00016202"/>
    </source>
</evidence>
<comment type="subunit">
    <text evidence="3">Monomer.</text>
</comment>
<keyword evidence="7" id="KW-0653">Protein transport</keyword>
<comment type="subcellular location">
    <subcellularLocation>
        <location evidence="1">Cell outer membrane</location>
        <topology evidence="1">Lipid-anchor</topology>
    </subcellularLocation>
</comment>
<name>A0A127JS24_9BURK</name>
<keyword evidence="8" id="KW-0472">Membrane</keyword>
<comment type="similarity">
    <text evidence="2">Belongs to the LolB family.</text>
</comment>
<dbReference type="SUPFAM" id="SSF89392">
    <property type="entry name" value="Prokaryotic lipoproteins and lipoprotein localization factors"/>
    <property type="match status" value="1"/>
</dbReference>
<evidence type="ECO:0000256" key="1">
    <source>
        <dbReference type="ARBA" id="ARBA00004459"/>
    </source>
</evidence>
<keyword evidence="5" id="KW-0813">Transport</keyword>
<evidence type="ECO:0000256" key="11">
    <source>
        <dbReference type="ARBA" id="ARBA00023237"/>
    </source>
</evidence>
<dbReference type="Pfam" id="PF03550">
    <property type="entry name" value="LolB"/>
    <property type="match status" value="1"/>
</dbReference>
<evidence type="ECO:0000256" key="3">
    <source>
        <dbReference type="ARBA" id="ARBA00011245"/>
    </source>
</evidence>
<evidence type="ECO:0000256" key="8">
    <source>
        <dbReference type="ARBA" id="ARBA00023136"/>
    </source>
</evidence>
<evidence type="ECO:0000256" key="7">
    <source>
        <dbReference type="ARBA" id="ARBA00022927"/>
    </source>
</evidence>